<keyword evidence="3" id="KW-1185">Reference proteome</keyword>
<dbReference type="Gene3D" id="1.10.1220.10">
    <property type="entry name" value="Met repressor-like"/>
    <property type="match status" value="1"/>
</dbReference>
<accession>A0ABW4ZEL3</accession>
<comment type="caution">
    <text evidence="2">The sequence shown here is derived from an EMBL/GenBank/DDBJ whole genome shotgun (WGS) entry which is preliminary data.</text>
</comment>
<dbReference type="InterPro" id="IPR013321">
    <property type="entry name" value="Arc_rbn_hlx_hlx"/>
</dbReference>
<sequence>MPKKKPSINLDSLKSATKNVSRPVDTLKSEKESEAKVPIQVYCTEEQKKQLKVASALTCRSMTSLLTEALDNVIKKHGS</sequence>
<dbReference type="EMBL" id="JBHUJB010000074">
    <property type="protein sequence ID" value="MFD2160262.1"/>
    <property type="molecule type" value="Genomic_DNA"/>
</dbReference>
<evidence type="ECO:0000313" key="2">
    <source>
        <dbReference type="EMBL" id="MFD2160262.1"/>
    </source>
</evidence>
<reference evidence="3" key="1">
    <citation type="journal article" date="2019" name="Int. J. Syst. Evol. Microbiol.">
        <title>The Global Catalogue of Microorganisms (GCM) 10K type strain sequencing project: providing services to taxonomists for standard genome sequencing and annotation.</title>
        <authorList>
            <consortium name="The Broad Institute Genomics Platform"/>
            <consortium name="The Broad Institute Genome Sequencing Center for Infectious Disease"/>
            <person name="Wu L."/>
            <person name="Ma J."/>
        </authorList>
    </citation>
    <scope>NUCLEOTIDE SEQUENCE [LARGE SCALE GENOMIC DNA]</scope>
    <source>
        <strain evidence="3">CCUG 57942</strain>
    </source>
</reference>
<evidence type="ECO:0000313" key="3">
    <source>
        <dbReference type="Proteomes" id="UP001597389"/>
    </source>
</evidence>
<name>A0ABW4ZEL3_9BACT</name>
<proteinExistence type="predicted"/>
<evidence type="ECO:0000256" key="1">
    <source>
        <dbReference type="SAM" id="MobiDB-lite"/>
    </source>
</evidence>
<feature type="compositionally biased region" description="Polar residues" evidence="1">
    <location>
        <begin position="9"/>
        <end position="20"/>
    </location>
</feature>
<protein>
    <recommendedName>
        <fullName evidence="4">CopG family transcriptional regulator</fullName>
    </recommendedName>
</protein>
<organism evidence="2 3">
    <name type="scientific">Rubritalea tangerina</name>
    <dbReference type="NCBI Taxonomy" id="430798"/>
    <lineage>
        <taxon>Bacteria</taxon>
        <taxon>Pseudomonadati</taxon>
        <taxon>Verrucomicrobiota</taxon>
        <taxon>Verrucomicrobiia</taxon>
        <taxon>Verrucomicrobiales</taxon>
        <taxon>Rubritaleaceae</taxon>
        <taxon>Rubritalea</taxon>
    </lineage>
</organism>
<dbReference type="Proteomes" id="UP001597389">
    <property type="component" value="Unassembled WGS sequence"/>
</dbReference>
<dbReference type="InterPro" id="IPR010985">
    <property type="entry name" value="Ribbon_hlx_hlx"/>
</dbReference>
<evidence type="ECO:0008006" key="4">
    <source>
        <dbReference type="Google" id="ProtNLM"/>
    </source>
</evidence>
<dbReference type="RefSeq" id="WP_377085849.1">
    <property type="nucleotide sequence ID" value="NZ_JBHSJL010000008.1"/>
</dbReference>
<feature type="region of interest" description="Disordered" evidence="1">
    <location>
        <begin position="1"/>
        <end position="31"/>
    </location>
</feature>
<dbReference type="SUPFAM" id="SSF47598">
    <property type="entry name" value="Ribbon-helix-helix"/>
    <property type="match status" value="1"/>
</dbReference>
<gene>
    <name evidence="2" type="ORF">ACFSW8_15270</name>
</gene>